<protein>
    <submittedName>
        <fullName evidence="4">Acyl-CoA-binding protein</fullName>
    </submittedName>
</protein>
<evidence type="ECO:0000256" key="1">
    <source>
        <dbReference type="ARBA" id="ARBA00005567"/>
    </source>
</evidence>
<keyword evidence="2" id="KW-0446">Lipid-binding</keyword>
<dbReference type="AlphaFoldDB" id="A0AAN6YLZ7"/>
<evidence type="ECO:0000256" key="2">
    <source>
        <dbReference type="ARBA" id="ARBA00023121"/>
    </source>
</evidence>
<dbReference type="GO" id="GO:0006631">
    <property type="term" value="P:fatty acid metabolic process"/>
    <property type="evidence" value="ECO:0007669"/>
    <property type="project" value="TreeGrafter"/>
</dbReference>
<dbReference type="InterPro" id="IPR014352">
    <property type="entry name" value="FERM/acyl-CoA-bd_prot_sf"/>
</dbReference>
<sequence>MAPTLSPAFQTAVADSKKLTSKPSNEDLLELYALFKVANGEDFSAASAPGMFDLKGKAKYNAWKRLVEDEGLTAEEAQTKYVAKVEELKNTYGYDADKAPEAVGGN</sequence>
<comment type="similarity">
    <text evidence="1">Belongs to the ACBP family.</text>
</comment>
<dbReference type="InterPro" id="IPR035984">
    <property type="entry name" value="Acyl-CoA-binding_sf"/>
</dbReference>
<dbReference type="Pfam" id="PF00887">
    <property type="entry name" value="ACBP"/>
    <property type="match status" value="1"/>
</dbReference>
<dbReference type="PROSITE" id="PS51228">
    <property type="entry name" value="ACB_2"/>
    <property type="match status" value="1"/>
</dbReference>
<reference evidence="4" key="2">
    <citation type="submission" date="2023-05" db="EMBL/GenBank/DDBJ databases">
        <authorList>
            <consortium name="Lawrence Berkeley National Laboratory"/>
            <person name="Steindorff A."/>
            <person name="Hensen N."/>
            <person name="Bonometti L."/>
            <person name="Westerberg I."/>
            <person name="Brannstrom I.O."/>
            <person name="Guillou S."/>
            <person name="Cros-Aarteil S."/>
            <person name="Calhoun S."/>
            <person name="Haridas S."/>
            <person name="Kuo A."/>
            <person name="Mondo S."/>
            <person name="Pangilinan J."/>
            <person name="Riley R."/>
            <person name="Labutti K."/>
            <person name="Andreopoulos B."/>
            <person name="Lipzen A."/>
            <person name="Chen C."/>
            <person name="Yanf M."/>
            <person name="Daum C."/>
            <person name="Ng V."/>
            <person name="Clum A."/>
            <person name="Ohm R."/>
            <person name="Martin F."/>
            <person name="Silar P."/>
            <person name="Natvig D."/>
            <person name="Lalanne C."/>
            <person name="Gautier V."/>
            <person name="Ament-Velasquez S.L."/>
            <person name="Kruys A."/>
            <person name="Hutchinson M.I."/>
            <person name="Powell A.J."/>
            <person name="Barry K."/>
            <person name="Miller A.N."/>
            <person name="Grigoriev I.V."/>
            <person name="Debuchy R."/>
            <person name="Gladieux P."/>
            <person name="Thoren M.H."/>
            <person name="Johannesson H."/>
        </authorList>
    </citation>
    <scope>NUCLEOTIDE SEQUENCE</scope>
    <source>
        <strain evidence="4">CBS 990.96</strain>
    </source>
</reference>
<dbReference type="GO" id="GO:0000062">
    <property type="term" value="F:fatty-acyl-CoA binding"/>
    <property type="evidence" value="ECO:0007669"/>
    <property type="project" value="InterPro"/>
</dbReference>
<dbReference type="EMBL" id="MU865631">
    <property type="protein sequence ID" value="KAK4220828.1"/>
    <property type="molecule type" value="Genomic_DNA"/>
</dbReference>
<evidence type="ECO:0000313" key="4">
    <source>
        <dbReference type="EMBL" id="KAK4220828.1"/>
    </source>
</evidence>
<name>A0AAN6YLZ7_9PEZI</name>
<dbReference type="PANTHER" id="PTHR23310:SF62">
    <property type="entry name" value="ACYL-COA BINDING PROTEIN 1, ISOFORM A"/>
    <property type="match status" value="1"/>
</dbReference>
<accession>A0AAN6YLZ7</accession>
<dbReference type="PANTHER" id="PTHR23310">
    <property type="entry name" value="ACYL-COA-BINDING PROTEIN, ACBP"/>
    <property type="match status" value="1"/>
</dbReference>
<dbReference type="InterPro" id="IPR000582">
    <property type="entry name" value="Acyl-CoA-binding_protein"/>
</dbReference>
<dbReference type="Gene3D" id="1.20.80.10">
    <property type="match status" value="1"/>
</dbReference>
<feature type="domain" description="ACB" evidence="3">
    <location>
        <begin position="5"/>
        <end position="94"/>
    </location>
</feature>
<dbReference type="Proteomes" id="UP001301958">
    <property type="component" value="Unassembled WGS sequence"/>
</dbReference>
<dbReference type="PRINTS" id="PR00689">
    <property type="entry name" value="ACOABINDINGP"/>
</dbReference>
<comment type="caution">
    <text evidence="4">The sequence shown here is derived from an EMBL/GenBank/DDBJ whole genome shotgun (WGS) entry which is preliminary data.</text>
</comment>
<reference evidence="4" key="1">
    <citation type="journal article" date="2023" name="Mol. Phylogenet. Evol.">
        <title>Genome-scale phylogeny and comparative genomics of the fungal order Sordariales.</title>
        <authorList>
            <person name="Hensen N."/>
            <person name="Bonometti L."/>
            <person name="Westerberg I."/>
            <person name="Brannstrom I.O."/>
            <person name="Guillou S."/>
            <person name="Cros-Aarteil S."/>
            <person name="Calhoun S."/>
            <person name="Haridas S."/>
            <person name="Kuo A."/>
            <person name="Mondo S."/>
            <person name="Pangilinan J."/>
            <person name="Riley R."/>
            <person name="LaButti K."/>
            <person name="Andreopoulos B."/>
            <person name="Lipzen A."/>
            <person name="Chen C."/>
            <person name="Yan M."/>
            <person name="Daum C."/>
            <person name="Ng V."/>
            <person name="Clum A."/>
            <person name="Steindorff A."/>
            <person name="Ohm R.A."/>
            <person name="Martin F."/>
            <person name="Silar P."/>
            <person name="Natvig D.O."/>
            <person name="Lalanne C."/>
            <person name="Gautier V."/>
            <person name="Ament-Velasquez S.L."/>
            <person name="Kruys A."/>
            <person name="Hutchinson M.I."/>
            <person name="Powell A.J."/>
            <person name="Barry K."/>
            <person name="Miller A.N."/>
            <person name="Grigoriev I.V."/>
            <person name="Debuchy R."/>
            <person name="Gladieux P."/>
            <person name="Hiltunen Thoren M."/>
            <person name="Johannesson H."/>
        </authorList>
    </citation>
    <scope>NUCLEOTIDE SEQUENCE</scope>
    <source>
        <strain evidence="4">CBS 990.96</strain>
    </source>
</reference>
<proteinExistence type="inferred from homology"/>
<dbReference type="SUPFAM" id="SSF47027">
    <property type="entry name" value="Acyl-CoA binding protein"/>
    <property type="match status" value="1"/>
</dbReference>
<organism evidence="4 5">
    <name type="scientific">Podospora fimiseda</name>
    <dbReference type="NCBI Taxonomy" id="252190"/>
    <lineage>
        <taxon>Eukaryota</taxon>
        <taxon>Fungi</taxon>
        <taxon>Dikarya</taxon>
        <taxon>Ascomycota</taxon>
        <taxon>Pezizomycotina</taxon>
        <taxon>Sordariomycetes</taxon>
        <taxon>Sordariomycetidae</taxon>
        <taxon>Sordariales</taxon>
        <taxon>Podosporaceae</taxon>
        <taxon>Podospora</taxon>
    </lineage>
</organism>
<evidence type="ECO:0000259" key="3">
    <source>
        <dbReference type="PROSITE" id="PS51228"/>
    </source>
</evidence>
<gene>
    <name evidence="4" type="ORF">QBC38DRAFT_404327</name>
</gene>
<evidence type="ECO:0000313" key="5">
    <source>
        <dbReference type="Proteomes" id="UP001301958"/>
    </source>
</evidence>
<keyword evidence="5" id="KW-1185">Reference proteome</keyword>